<organism evidence="1 2">
    <name type="scientific">Dendrobium chrysotoxum</name>
    <name type="common">Orchid</name>
    <dbReference type="NCBI Taxonomy" id="161865"/>
    <lineage>
        <taxon>Eukaryota</taxon>
        <taxon>Viridiplantae</taxon>
        <taxon>Streptophyta</taxon>
        <taxon>Embryophyta</taxon>
        <taxon>Tracheophyta</taxon>
        <taxon>Spermatophyta</taxon>
        <taxon>Magnoliopsida</taxon>
        <taxon>Liliopsida</taxon>
        <taxon>Asparagales</taxon>
        <taxon>Orchidaceae</taxon>
        <taxon>Epidendroideae</taxon>
        <taxon>Malaxideae</taxon>
        <taxon>Dendrobiinae</taxon>
        <taxon>Dendrobium</taxon>
    </lineage>
</organism>
<evidence type="ECO:0000313" key="1">
    <source>
        <dbReference type="EMBL" id="KAH0468905.1"/>
    </source>
</evidence>
<evidence type="ECO:0000313" key="2">
    <source>
        <dbReference type="Proteomes" id="UP000775213"/>
    </source>
</evidence>
<dbReference type="PANTHER" id="PTHR47353">
    <property type="entry name" value="THIOREDOXIN-LIKE PROTEIN HCF164, CHLOROPLASTIC"/>
    <property type="match status" value="1"/>
</dbReference>
<keyword evidence="2" id="KW-1185">Reference proteome</keyword>
<accession>A0AAV7HNM4</accession>
<dbReference type="PANTHER" id="PTHR47353:SF1">
    <property type="entry name" value="THIOREDOXIN-LIKE PROTEIN HCF164, CHLOROPLASTIC"/>
    <property type="match status" value="1"/>
</dbReference>
<dbReference type="GO" id="GO:0009535">
    <property type="term" value="C:chloroplast thylakoid membrane"/>
    <property type="evidence" value="ECO:0007669"/>
    <property type="project" value="TreeGrafter"/>
</dbReference>
<proteinExistence type="predicted"/>
<dbReference type="GO" id="GO:0010190">
    <property type="term" value="P:cytochrome b6f complex assembly"/>
    <property type="evidence" value="ECO:0007669"/>
    <property type="project" value="TreeGrafter"/>
</dbReference>
<name>A0AAV7HNM4_DENCH</name>
<dbReference type="InterPro" id="IPR044241">
    <property type="entry name" value="TxlA/HCF164"/>
</dbReference>
<protein>
    <submittedName>
        <fullName evidence="1">Uncharacterized protein</fullName>
    </submittedName>
</protein>
<dbReference type="EMBL" id="JAGFBR010000003">
    <property type="protein sequence ID" value="KAH0468905.1"/>
    <property type="molecule type" value="Genomic_DNA"/>
</dbReference>
<comment type="caution">
    <text evidence="1">The sequence shown here is derived from an EMBL/GenBank/DDBJ whole genome shotgun (WGS) entry which is preliminary data.</text>
</comment>
<dbReference type="AlphaFoldDB" id="A0AAV7HNM4"/>
<reference evidence="1 2" key="1">
    <citation type="journal article" date="2021" name="Hortic Res">
        <title>Chromosome-scale assembly of the Dendrobium chrysotoxum genome enhances the understanding of orchid evolution.</title>
        <authorList>
            <person name="Zhang Y."/>
            <person name="Zhang G.Q."/>
            <person name="Zhang D."/>
            <person name="Liu X.D."/>
            <person name="Xu X.Y."/>
            <person name="Sun W.H."/>
            <person name="Yu X."/>
            <person name="Zhu X."/>
            <person name="Wang Z.W."/>
            <person name="Zhao X."/>
            <person name="Zhong W.Y."/>
            <person name="Chen H."/>
            <person name="Yin W.L."/>
            <person name="Huang T."/>
            <person name="Niu S.C."/>
            <person name="Liu Z.J."/>
        </authorList>
    </citation>
    <scope>NUCLEOTIDE SEQUENCE [LARGE SCALE GENOMIC DNA]</scope>
    <source>
        <strain evidence="1">Lindl</strain>
    </source>
</reference>
<dbReference type="GO" id="GO:0016671">
    <property type="term" value="F:oxidoreductase activity, acting on a sulfur group of donors, disulfide as acceptor"/>
    <property type="evidence" value="ECO:0007669"/>
    <property type="project" value="TreeGrafter"/>
</dbReference>
<sequence>MYHYIIVTSKIESVVVANFGEDNSANISQSEWFPALPNKSINRRIALTSTVASFGLFLSSRLEFGISLKDLSSAAVPYEELVYDGPADLIGRELGNVLIKRELFRKVLNQKELIRIYFLIEESIFGG</sequence>
<dbReference type="Proteomes" id="UP000775213">
    <property type="component" value="Unassembled WGS sequence"/>
</dbReference>
<gene>
    <name evidence="1" type="ORF">IEQ34_002137</name>
</gene>